<reference evidence="1" key="1">
    <citation type="submission" date="2016-01" db="EMBL/GenBank/DDBJ databases">
        <authorList>
            <person name="Mcilroy J.S."/>
            <person name="Karst M S."/>
            <person name="Albertsen M."/>
        </authorList>
    </citation>
    <scope>NUCLEOTIDE SEQUENCE</scope>
    <source>
        <strain evidence="1">Cfx-K</strain>
    </source>
</reference>
<dbReference type="GO" id="GO:0006352">
    <property type="term" value="P:DNA-templated transcription initiation"/>
    <property type="evidence" value="ECO:0007669"/>
    <property type="project" value="InterPro"/>
</dbReference>
<evidence type="ECO:0000313" key="2">
    <source>
        <dbReference type="Proteomes" id="UP000215027"/>
    </source>
</evidence>
<dbReference type="EMBL" id="LN890655">
    <property type="protein sequence ID" value="CUS03641.2"/>
    <property type="molecule type" value="Genomic_DNA"/>
</dbReference>
<sequence length="91" mass="10139">MPYDRLSDDNLTALIRRGDRAAWSALYDRYAQQAHAVALLVTREPAAAAAVIEELFWEVWRCGATPQPGATVRNGLMLSARRLAERARMPA</sequence>
<dbReference type="RefSeq" id="WP_095043098.1">
    <property type="nucleotide sequence ID" value="NZ_LN890655.1"/>
</dbReference>
<dbReference type="Proteomes" id="UP000215027">
    <property type="component" value="Chromosome I"/>
</dbReference>
<dbReference type="Gene3D" id="1.10.1740.10">
    <property type="match status" value="1"/>
</dbReference>
<dbReference type="OrthoDB" id="9784272at2"/>
<gene>
    <name evidence="1" type="ORF">CFX0092_A1763</name>
</gene>
<name>A0A160T0Y5_9CHLR</name>
<dbReference type="AlphaFoldDB" id="A0A160T0Y5"/>
<dbReference type="SUPFAM" id="SSF88946">
    <property type="entry name" value="Sigma2 domain of RNA polymerase sigma factors"/>
    <property type="match status" value="1"/>
</dbReference>
<evidence type="ECO:0000313" key="1">
    <source>
        <dbReference type="EMBL" id="CUS03641.2"/>
    </source>
</evidence>
<dbReference type="GO" id="GO:0003700">
    <property type="term" value="F:DNA-binding transcription factor activity"/>
    <property type="evidence" value="ECO:0007669"/>
    <property type="project" value="InterPro"/>
</dbReference>
<protein>
    <submittedName>
        <fullName evidence="1">RNA polymerase, sigma-24 subunit, ECF subfamily</fullName>
    </submittedName>
</protein>
<dbReference type="InterPro" id="IPR013325">
    <property type="entry name" value="RNA_pol_sigma_r2"/>
</dbReference>
<dbReference type="KEGG" id="pbf:CFX0092_A1763"/>
<organism evidence="1 2">
    <name type="scientific">Candidatus Promineifilum breve</name>
    <dbReference type="NCBI Taxonomy" id="1806508"/>
    <lineage>
        <taxon>Bacteria</taxon>
        <taxon>Bacillati</taxon>
        <taxon>Chloroflexota</taxon>
        <taxon>Ardenticatenia</taxon>
        <taxon>Candidatus Promineifilales</taxon>
        <taxon>Candidatus Promineifilaceae</taxon>
        <taxon>Candidatus Promineifilum</taxon>
    </lineage>
</organism>
<proteinExistence type="predicted"/>
<keyword evidence="2" id="KW-1185">Reference proteome</keyword>
<accession>A0A160T0Y5</accession>